<reference evidence="1" key="1">
    <citation type="submission" date="2023-03" db="EMBL/GenBank/DDBJ databases">
        <title>Massive genome expansion in bonnet fungi (Mycena s.s.) driven by repeated elements and novel gene families across ecological guilds.</title>
        <authorList>
            <consortium name="Lawrence Berkeley National Laboratory"/>
            <person name="Harder C.B."/>
            <person name="Miyauchi S."/>
            <person name="Viragh M."/>
            <person name="Kuo A."/>
            <person name="Thoen E."/>
            <person name="Andreopoulos B."/>
            <person name="Lu D."/>
            <person name="Skrede I."/>
            <person name="Drula E."/>
            <person name="Henrissat B."/>
            <person name="Morin E."/>
            <person name="Kohler A."/>
            <person name="Barry K."/>
            <person name="LaButti K."/>
            <person name="Morin E."/>
            <person name="Salamov A."/>
            <person name="Lipzen A."/>
            <person name="Mereny Z."/>
            <person name="Hegedus B."/>
            <person name="Baldrian P."/>
            <person name="Stursova M."/>
            <person name="Weitz H."/>
            <person name="Taylor A."/>
            <person name="Grigoriev I.V."/>
            <person name="Nagy L.G."/>
            <person name="Martin F."/>
            <person name="Kauserud H."/>
        </authorList>
    </citation>
    <scope>NUCLEOTIDE SEQUENCE</scope>
    <source>
        <strain evidence="1">9284</strain>
    </source>
</reference>
<comment type="caution">
    <text evidence="1">The sequence shown here is derived from an EMBL/GenBank/DDBJ whole genome shotgun (WGS) entry which is preliminary data.</text>
</comment>
<keyword evidence="2" id="KW-1185">Reference proteome</keyword>
<name>A0AAD7FG48_9AGAR</name>
<dbReference type="EMBL" id="JARKIF010000020">
    <property type="protein sequence ID" value="KAJ7618031.1"/>
    <property type="molecule type" value="Genomic_DNA"/>
</dbReference>
<evidence type="ECO:0000313" key="1">
    <source>
        <dbReference type="EMBL" id="KAJ7618031.1"/>
    </source>
</evidence>
<organism evidence="1 2">
    <name type="scientific">Roridomyces roridus</name>
    <dbReference type="NCBI Taxonomy" id="1738132"/>
    <lineage>
        <taxon>Eukaryota</taxon>
        <taxon>Fungi</taxon>
        <taxon>Dikarya</taxon>
        <taxon>Basidiomycota</taxon>
        <taxon>Agaricomycotina</taxon>
        <taxon>Agaricomycetes</taxon>
        <taxon>Agaricomycetidae</taxon>
        <taxon>Agaricales</taxon>
        <taxon>Marasmiineae</taxon>
        <taxon>Mycenaceae</taxon>
        <taxon>Roridomyces</taxon>
    </lineage>
</organism>
<proteinExistence type="predicted"/>
<accession>A0AAD7FG48</accession>
<protein>
    <submittedName>
        <fullName evidence="1">Uncharacterized protein</fullName>
    </submittedName>
</protein>
<dbReference type="Proteomes" id="UP001221142">
    <property type="component" value="Unassembled WGS sequence"/>
</dbReference>
<dbReference type="AlphaFoldDB" id="A0AAD7FG48"/>
<sequence>MTGWLVESSARAADAGSELNCGAGDVRLAHPLTLHPPPPSTISSVPPRFLPILPTRPTLLSLVLYIFSHSWVPNPARAVRSHTLHSLHRLALHSQYKAALGCSTPPNFPHSLTLVMCCPLDPSTRLISLHTDQSSHASPIVRLHQMTRYQLGFLSNQWMLFVVKHGLMTDEELNGAQ</sequence>
<gene>
    <name evidence="1" type="ORF">FB45DRAFT_1034271</name>
</gene>
<evidence type="ECO:0000313" key="2">
    <source>
        <dbReference type="Proteomes" id="UP001221142"/>
    </source>
</evidence>